<dbReference type="GO" id="GO:0006606">
    <property type="term" value="P:protein import into nucleus"/>
    <property type="evidence" value="ECO:0007669"/>
    <property type="project" value="InterPro"/>
</dbReference>
<keyword evidence="3" id="KW-0677">Repeat</keyword>
<dbReference type="InterPro" id="IPR024931">
    <property type="entry name" value="Importin_alpha"/>
</dbReference>
<dbReference type="InterPro" id="IPR000225">
    <property type="entry name" value="Armadillo"/>
</dbReference>
<dbReference type="SMART" id="SM00185">
    <property type="entry name" value="ARM"/>
    <property type="match status" value="8"/>
</dbReference>
<dbReference type="InterPro" id="IPR011989">
    <property type="entry name" value="ARM-like"/>
</dbReference>
<name>A0A5J4YT35_PORPP</name>
<evidence type="ECO:0000256" key="1">
    <source>
        <dbReference type="ARBA" id="ARBA00010394"/>
    </source>
</evidence>
<evidence type="ECO:0000256" key="3">
    <source>
        <dbReference type="ARBA" id="ARBA00022737"/>
    </source>
</evidence>
<dbReference type="AlphaFoldDB" id="A0A5J4YT35"/>
<evidence type="ECO:0000313" key="10">
    <source>
        <dbReference type="Proteomes" id="UP000324585"/>
    </source>
</evidence>
<proteinExistence type="inferred from homology"/>
<dbReference type="InterPro" id="IPR036975">
    <property type="entry name" value="Importin-a_IBB_sf"/>
</dbReference>
<dbReference type="Pfam" id="PF00514">
    <property type="entry name" value="Arm"/>
    <property type="match status" value="8"/>
</dbReference>
<dbReference type="FunFam" id="1.25.10.10:FF:000021">
    <property type="entry name" value="Importin subunit alpha"/>
    <property type="match status" value="1"/>
</dbReference>
<comment type="caution">
    <text evidence="9">The sequence shown here is derived from an EMBL/GenBank/DDBJ whole genome shotgun (WGS) entry which is preliminary data.</text>
</comment>
<dbReference type="GO" id="GO:0005737">
    <property type="term" value="C:cytoplasm"/>
    <property type="evidence" value="ECO:0007669"/>
    <property type="project" value="InterPro"/>
</dbReference>
<dbReference type="Pfam" id="PF16186">
    <property type="entry name" value="Arm_3"/>
    <property type="match status" value="1"/>
</dbReference>
<dbReference type="GO" id="GO:0005634">
    <property type="term" value="C:nucleus"/>
    <property type="evidence" value="ECO:0007669"/>
    <property type="project" value="UniProtKB-ARBA"/>
</dbReference>
<reference evidence="10" key="1">
    <citation type="journal article" date="2019" name="Nat. Commun.">
        <title>Expansion of phycobilisome linker gene families in mesophilic red algae.</title>
        <authorList>
            <person name="Lee J."/>
            <person name="Kim D."/>
            <person name="Bhattacharya D."/>
            <person name="Yoon H.S."/>
        </authorList>
    </citation>
    <scope>NUCLEOTIDE SEQUENCE [LARGE SCALE GENOMIC DNA]</scope>
    <source>
        <strain evidence="10">CCMP 1328</strain>
    </source>
</reference>
<organism evidence="9 10">
    <name type="scientific">Porphyridium purpureum</name>
    <name type="common">Red alga</name>
    <name type="synonym">Porphyridium cruentum</name>
    <dbReference type="NCBI Taxonomy" id="35688"/>
    <lineage>
        <taxon>Eukaryota</taxon>
        <taxon>Rhodophyta</taxon>
        <taxon>Bangiophyceae</taxon>
        <taxon>Porphyridiales</taxon>
        <taxon>Porphyridiaceae</taxon>
        <taxon>Porphyridium</taxon>
    </lineage>
</organism>
<evidence type="ECO:0000259" key="8">
    <source>
        <dbReference type="PROSITE" id="PS51214"/>
    </source>
</evidence>
<dbReference type="OrthoDB" id="29145at2759"/>
<dbReference type="Gene3D" id="1.20.5.690">
    <property type="entry name" value="Importin-alpha, importin-beta-binding domain"/>
    <property type="match status" value="1"/>
</dbReference>
<feature type="repeat" description="ARM" evidence="6">
    <location>
        <begin position="180"/>
        <end position="223"/>
    </location>
</feature>
<dbReference type="InterPro" id="IPR002652">
    <property type="entry name" value="Importin-a_IBB"/>
</dbReference>
<dbReference type="PANTHER" id="PTHR23316">
    <property type="entry name" value="IMPORTIN ALPHA"/>
    <property type="match status" value="1"/>
</dbReference>
<keyword evidence="4 5" id="KW-0653">Protein transport</keyword>
<dbReference type="Proteomes" id="UP000324585">
    <property type="component" value="Unassembled WGS sequence"/>
</dbReference>
<keyword evidence="2 5" id="KW-0813">Transport</keyword>
<dbReference type="Gene3D" id="1.25.10.10">
    <property type="entry name" value="Leucine-rich Repeat Variant"/>
    <property type="match status" value="1"/>
</dbReference>
<dbReference type="SUPFAM" id="SSF48371">
    <property type="entry name" value="ARM repeat"/>
    <property type="match status" value="1"/>
</dbReference>
<dbReference type="GO" id="GO:0061608">
    <property type="term" value="F:nuclear import signal receptor activity"/>
    <property type="evidence" value="ECO:0007669"/>
    <property type="project" value="InterPro"/>
</dbReference>
<comment type="similarity">
    <text evidence="1 5">Belongs to the importin alpha family.</text>
</comment>
<dbReference type="InterPro" id="IPR032413">
    <property type="entry name" value="Arm_3"/>
</dbReference>
<feature type="domain" description="IBB" evidence="8">
    <location>
        <begin position="1"/>
        <end position="53"/>
    </location>
</feature>
<feature type="region of interest" description="Disordered" evidence="7">
    <location>
        <begin position="33"/>
        <end position="53"/>
    </location>
</feature>
<evidence type="ECO:0000313" key="9">
    <source>
        <dbReference type="EMBL" id="KAA8493972.1"/>
    </source>
</evidence>
<accession>A0A5J4YT35</accession>
<evidence type="ECO:0000256" key="6">
    <source>
        <dbReference type="PROSITE-ProRule" id="PRU00259"/>
    </source>
</evidence>
<dbReference type="Pfam" id="PF01749">
    <property type="entry name" value="IBB"/>
    <property type="match status" value="1"/>
</dbReference>
<sequence>MYRTDARKKGFKKGIDIEDARRKREDESVQLRKIKRDESAMKKRRERHATEYERDRTDTLTAINGALANHVGPADTAGMSPLAVSVSPEQGSASGPTDGTSIEAQWFGHAHGTRNGLSSEYRAPDARSNTQLAAYAQKLPDMVAGVLSDNADEQVRCTTEFRKMLSVETEPPIDQVIELGVVPRFVQFLRRDDNPRLQFEAEWALTNIASGTSAHTAVVMEHGAVPLFIQLLRSPHEECREQAAWAIGNIAGDSPRYRNVVLDAGVMMPLLEQLTSNSGSGLLRNSAWTLSNLCRGKPEPPFEIVSLALPVLAHLLFSPDPEVLVDSSWALSYLSDGSNEKIQAVVESGVVRRLVELLAHDSVKVQTPCLRVIGNLVTGNDIQTQVVINSSALVCLSSLLNSPKKAIRKEACWAISNITAGTADQVQAVIDAGIFQQLMYLMETADYDIKKECAWAISNATSAGYSDQIKFLVKQGCIPPLCNLLDSPDAKIVAVALDGLDAILKVGEQSKQVGADSVNPYAVAVEECGGLEKIEALQSHQLNEIYQKVVSILEVYFVADEEPVEMLEPEVSGSQFAFGFEQQHVTPSNGYSFQE</sequence>
<protein>
    <recommendedName>
        <fullName evidence="5">Importin subunit alpha</fullName>
    </recommendedName>
</protein>
<dbReference type="PROSITE" id="PS51214">
    <property type="entry name" value="IBB"/>
    <property type="match status" value="1"/>
</dbReference>
<evidence type="ECO:0000256" key="2">
    <source>
        <dbReference type="ARBA" id="ARBA00022448"/>
    </source>
</evidence>
<feature type="repeat" description="ARM" evidence="6">
    <location>
        <begin position="223"/>
        <end position="265"/>
    </location>
</feature>
<dbReference type="PIRSF" id="PIRSF005673">
    <property type="entry name" value="Importin_alpha"/>
    <property type="match status" value="1"/>
</dbReference>
<dbReference type="EMBL" id="VRMN01000005">
    <property type="protein sequence ID" value="KAA8493972.1"/>
    <property type="molecule type" value="Genomic_DNA"/>
</dbReference>
<evidence type="ECO:0000256" key="5">
    <source>
        <dbReference type="PIRNR" id="PIRNR005673"/>
    </source>
</evidence>
<keyword evidence="10" id="KW-1185">Reference proteome</keyword>
<evidence type="ECO:0000256" key="7">
    <source>
        <dbReference type="SAM" id="MobiDB-lite"/>
    </source>
</evidence>
<dbReference type="InterPro" id="IPR016024">
    <property type="entry name" value="ARM-type_fold"/>
</dbReference>
<dbReference type="OMA" id="NWSTISV"/>
<evidence type="ECO:0000256" key="4">
    <source>
        <dbReference type="ARBA" id="ARBA00022927"/>
    </source>
</evidence>
<dbReference type="PROSITE" id="PS50176">
    <property type="entry name" value="ARM_REPEAT"/>
    <property type="match status" value="2"/>
</dbReference>
<gene>
    <name evidence="9" type="ORF">FVE85_3947</name>
</gene>